<accession>A0A371I0J8</accession>
<dbReference type="InterPro" id="IPR041577">
    <property type="entry name" value="RT_RNaseH_2"/>
</dbReference>
<proteinExistence type="predicted"/>
<evidence type="ECO:0000313" key="10">
    <source>
        <dbReference type="Proteomes" id="UP000257109"/>
    </source>
</evidence>
<dbReference type="SUPFAM" id="SSF56672">
    <property type="entry name" value="DNA/RNA polymerases"/>
    <property type="match status" value="1"/>
</dbReference>
<comment type="caution">
    <text evidence="9">The sequence shown here is derived from an EMBL/GenBank/DDBJ whole genome shotgun (WGS) entry which is preliminary data.</text>
</comment>
<sequence>MDSLDICRSTLHLKINIRLPSLAHLVPLHTRACRLAYTMHQVRFNADCMEVFTDNFTVYADSFDECLENLSKVLMRCIDTNLVLNFEKCHFMVIEGMVLGYLVSNRGIKEVHSFLGHAGFNKRFTKNFNKITLPLSKLLQNDVQLNFDQPCIEAFQELKNQLTSAPILQAPNWELPFKLMCDASNSILGASIQAYLNYTTTEKELLAIVFTLDKFRSYLLGSKIIVFFDHVALRFLLKKPDAKLRLIRWMLLLQEFNIEIRDKKGVENSVADYLSRIERENEQLLHINTPTLWFADICNFVAASQFPLEASRLYKERLQSDAKYYIWDDPYL</sequence>
<gene>
    <name evidence="9" type="primary">pol</name>
    <name evidence="9" type="ORF">CR513_07200</name>
</gene>
<keyword evidence="5" id="KW-0378">Hydrolase</keyword>
<evidence type="ECO:0000256" key="5">
    <source>
        <dbReference type="ARBA" id="ARBA00022801"/>
    </source>
</evidence>
<dbReference type="InterPro" id="IPR043128">
    <property type="entry name" value="Rev_trsase/Diguanyl_cyclase"/>
</dbReference>
<dbReference type="GO" id="GO:0004519">
    <property type="term" value="F:endonuclease activity"/>
    <property type="evidence" value="ECO:0007669"/>
    <property type="project" value="UniProtKB-KW"/>
</dbReference>
<protein>
    <submittedName>
        <fullName evidence="9">Retrovirus-related Pol polyprotein</fullName>
    </submittedName>
</protein>
<keyword evidence="1" id="KW-0808">Transferase</keyword>
<evidence type="ECO:0000256" key="6">
    <source>
        <dbReference type="ARBA" id="ARBA00022918"/>
    </source>
</evidence>
<evidence type="ECO:0000256" key="2">
    <source>
        <dbReference type="ARBA" id="ARBA00022695"/>
    </source>
</evidence>
<dbReference type="FunFam" id="3.30.70.270:FF:000020">
    <property type="entry name" value="Transposon Tf2-6 polyprotein-like Protein"/>
    <property type="match status" value="1"/>
</dbReference>
<organism evidence="9 10">
    <name type="scientific">Mucuna pruriens</name>
    <name type="common">Velvet bean</name>
    <name type="synonym">Dolichos pruriens</name>
    <dbReference type="NCBI Taxonomy" id="157652"/>
    <lineage>
        <taxon>Eukaryota</taxon>
        <taxon>Viridiplantae</taxon>
        <taxon>Streptophyta</taxon>
        <taxon>Embryophyta</taxon>
        <taxon>Tracheophyta</taxon>
        <taxon>Spermatophyta</taxon>
        <taxon>Magnoliopsida</taxon>
        <taxon>eudicotyledons</taxon>
        <taxon>Gunneridae</taxon>
        <taxon>Pentapetalae</taxon>
        <taxon>rosids</taxon>
        <taxon>fabids</taxon>
        <taxon>Fabales</taxon>
        <taxon>Fabaceae</taxon>
        <taxon>Papilionoideae</taxon>
        <taxon>50 kb inversion clade</taxon>
        <taxon>NPAAA clade</taxon>
        <taxon>indigoferoid/millettioid clade</taxon>
        <taxon>Phaseoleae</taxon>
        <taxon>Mucuna</taxon>
    </lineage>
</organism>
<dbReference type="OrthoDB" id="10055717at2759"/>
<keyword evidence="6" id="KW-0695">RNA-directed DNA polymerase</keyword>
<evidence type="ECO:0000259" key="7">
    <source>
        <dbReference type="Pfam" id="PF17917"/>
    </source>
</evidence>
<dbReference type="EMBL" id="QJKJ01001252">
    <property type="protein sequence ID" value="RDY08553.1"/>
    <property type="molecule type" value="Genomic_DNA"/>
</dbReference>
<reference evidence="9" key="1">
    <citation type="submission" date="2018-05" db="EMBL/GenBank/DDBJ databases">
        <title>Draft genome of Mucuna pruriens seed.</title>
        <authorList>
            <person name="Nnadi N.E."/>
            <person name="Vos R."/>
            <person name="Hasami M.H."/>
            <person name="Devisetty U.K."/>
            <person name="Aguiy J.C."/>
        </authorList>
    </citation>
    <scope>NUCLEOTIDE SEQUENCE [LARGE SCALE GENOMIC DNA]</scope>
    <source>
        <strain evidence="9">JCA_2017</strain>
    </source>
</reference>
<evidence type="ECO:0000256" key="4">
    <source>
        <dbReference type="ARBA" id="ARBA00022759"/>
    </source>
</evidence>
<feature type="non-terminal residue" evidence="9">
    <location>
        <position position="1"/>
    </location>
</feature>
<keyword evidence="3" id="KW-0540">Nuclease</keyword>
<dbReference type="PANTHER" id="PTHR34072">
    <property type="entry name" value="ENZYMATIC POLYPROTEIN-RELATED"/>
    <property type="match status" value="1"/>
</dbReference>
<keyword evidence="4" id="KW-0255">Endonuclease</keyword>
<dbReference type="Gene3D" id="3.30.70.270">
    <property type="match status" value="2"/>
</dbReference>
<dbReference type="CDD" id="cd09274">
    <property type="entry name" value="RNase_HI_RT_Ty3"/>
    <property type="match status" value="1"/>
</dbReference>
<dbReference type="GO" id="GO:0016787">
    <property type="term" value="F:hydrolase activity"/>
    <property type="evidence" value="ECO:0007669"/>
    <property type="project" value="UniProtKB-KW"/>
</dbReference>
<evidence type="ECO:0000256" key="1">
    <source>
        <dbReference type="ARBA" id="ARBA00022679"/>
    </source>
</evidence>
<dbReference type="PANTHER" id="PTHR34072:SF57">
    <property type="entry name" value="RNA-DIRECTED DNA POLYMERASE"/>
    <property type="match status" value="1"/>
</dbReference>
<dbReference type="InterPro" id="IPR043502">
    <property type="entry name" value="DNA/RNA_pol_sf"/>
</dbReference>
<evidence type="ECO:0000313" key="9">
    <source>
        <dbReference type="EMBL" id="RDY08553.1"/>
    </source>
</evidence>
<dbReference type="InterPro" id="IPR041373">
    <property type="entry name" value="RT_RNaseH"/>
</dbReference>
<dbReference type="Proteomes" id="UP000257109">
    <property type="component" value="Unassembled WGS sequence"/>
</dbReference>
<feature type="domain" description="Reverse transcriptase/retrotransposon-derived protein RNase H-like" evidence="8">
    <location>
        <begin position="148"/>
        <end position="192"/>
    </location>
</feature>
<dbReference type="GO" id="GO:0003964">
    <property type="term" value="F:RNA-directed DNA polymerase activity"/>
    <property type="evidence" value="ECO:0007669"/>
    <property type="project" value="UniProtKB-KW"/>
</dbReference>
<feature type="domain" description="Reverse transcriptase RNase H-like" evidence="7">
    <location>
        <begin position="194"/>
        <end position="256"/>
    </location>
</feature>
<dbReference type="AlphaFoldDB" id="A0A371I0J8"/>
<name>A0A371I0J8_MUCPR</name>
<evidence type="ECO:0000256" key="3">
    <source>
        <dbReference type="ARBA" id="ARBA00022722"/>
    </source>
</evidence>
<evidence type="ECO:0000259" key="8">
    <source>
        <dbReference type="Pfam" id="PF17919"/>
    </source>
</evidence>
<dbReference type="Pfam" id="PF17919">
    <property type="entry name" value="RT_RNaseH_2"/>
    <property type="match status" value="1"/>
</dbReference>
<keyword evidence="10" id="KW-1185">Reference proteome</keyword>
<keyword evidence="2" id="KW-0548">Nucleotidyltransferase</keyword>
<dbReference type="Pfam" id="PF17917">
    <property type="entry name" value="RT_RNaseH"/>
    <property type="match status" value="1"/>
</dbReference>